<reference evidence="2" key="2">
    <citation type="submission" date="2019-01" db="EMBL/GenBank/DDBJ databases">
        <title>Genome sequence of Desulfonema ishimotonii strain Tokyo 01.</title>
        <authorList>
            <person name="Fukui M."/>
        </authorList>
    </citation>
    <scope>NUCLEOTIDE SEQUENCE [LARGE SCALE GENOMIC DNA]</scope>
    <source>
        <strain evidence="2">Tokyo 01</strain>
    </source>
</reference>
<dbReference type="AlphaFoldDB" id="A0A401FZL6"/>
<accession>A0A401FZL6</accession>
<proteinExistence type="predicted"/>
<sequence>MSNQNRSVSVGGNVTGSAIVTGDSNTVTVNYEKANVPPPETVDIAAELAALKAALAEIQVTDKDRRKLDNAIEDAEVEVRETEPDRDEVGSALERALKYAEKAEGFASQIEKLRPHVERAAGWLGINWHNLLPIVGLTG</sequence>
<evidence type="ECO:0000313" key="1">
    <source>
        <dbReference type="EMBL" id="GBC62400.1"/>
    </source>
</evidence>
<organism evidence="1 2">
    <name type="scientific">Desulfonema ishimotonii</name>
    <dbReference type="NCBI Taxonomy" id="45657"/>
    <lineage>
        <taxon>Bacteria</taxon>
        <taxon>Pseudomonadati</taxon>
        <taxon>Thermodesulfobacteriota</taxon>
        <taxon>Desulfobacteria</taxon>
        <taxon>Desulfobacterales</taxon>
        <taxon>Desulfococcaceae</taxon>
        <taxon>Desulfonema</taxon>
    </lineage>
</organism>
<dbReference type="Proteomes" id="UP000288096">
    <property type="component" value="Unassembled WGS sequence"/>
</dbReference>
<evidence type="ECO:0000313" key="2">
    <source>
        <dbReference type="Proteomes" id="UP000288096"/>
    </source>
</evidence>
<dbReference type="OrthoDB" id="149072at2"/>
<dbReference type="EMBL" id="BEXT01000001">
    <property type="protein sequence ID" value="GBC62400.1"/>
    <property type="molecule type" value="Genomic_DNA"/>
</dbReference>
<reference evidence="2" key="1">
    <citation type="submission" date="2017-11" db="EMBL/GenBank/DDBJ databases">
        <authorList>
            <person name="Watanabe M."/>
            <person name="Kojima H."/>
        </authorList>
    </citation>
    <scope>NUCLEOTIDE SEQUENCE [LARGE SCALE GENOMIC DNA]</scope>
    <source>
        <strain evidence="2">Tokyo 01</strain>
    </source>
</reference>
<protein>
    <submittedName>
        <fullName evidence="1">CHAT domain-containing protein</fullName>
    </submittedName>
</protein>
<dbReference type="RefSeq" id="WP_124329570.1">
    <property type="nucleotide sequence ID" value="NZ_BEXT01000001.1"/>
</dbReference>
<gene>
    <name evidence="1" type="ORF">DENIS_3372</name>
</gene>
<keyword evidence="2" id="KW-1185">Reference proteome</keyword>
<comment type="caution">
    <text evidence="1">The sequence shown here is derived from an EMBL/GenBank/DDBJ whole genome shotgun (WGS) entry which is preliminary data.</text>
</comment>
<name>A0A401FZL6_9BACT</name>